<dbReference type="Gene3D" id="1.10.100.10">
    <property type="entry name" value="Insulin-like"/>
    <property type="match status" value="1"/>
</dbReference>
<evidence type="ECO:0000256" key="11">
    <source>
        <dbReference type="ARBA" id="ARBA00032881"/>
    </source>
</evidence>
<accession>A0A8K0EE30</accession>
<evidence type="ECO:0000256" key="2">
    <source>
        <dbReference type="ARBA" id="ARBA00009034"/>
    </source>
</evidence>
<evidence type="ECO:0000313" key="17">
    <source>
        <dbReference type="EMBL" id="CAH1245121.1"/>
    </source>
</evidence>
<keyword evidence="6" id="KW-0165">Cleavage on pair of basic residues</keyword>
<evidence type="ECO:0000256" key="4">
    <source>
        <dbReference type="ARBA" id="ARBA00014427"/>
    </source>
</evidence>
<evidence type="ECO:0000256" key="10">
    <source>
        <dbReference type="ARBA" id="ARBA00032209"/>
    </source>
</evidence>
<dbReference type="GO" id="GO:0005179">
    <property type="term" value="F:hormone activity"/>
    <property type="evidence" value="ECO:0007669"/>
    <property type="project" value="InterPro"/>
</dbReference>
<dbReference type="InterPro" id="IPR043387">
    <property type="entry name" value="INSL3/INSL4"/>
</dbReference>
<dbReference type="SUPFAM" id="SSF56994">
    <property type="entry name" value="Insulin-like"/>
    <property type="match status" value="1"/>
</dbReference>
<dbReference type="FunFam" id="1.10.100.10:FF:000007">
    <property type="entry name" value="Insulin like 5"/>
    <property type="match status" value="1"/>
</dbReference>
<evidence type="ECO:0000256" key="5">
    <source>
        <dbReference type="ARBA" id="ARBA00022525"/>
    </source>
</evidence>
<comment type="similarity">
    <text evidence="2 14">Belongs to the insulin family.</text>
</comment>
<evidence type="ECO:0000256" key="13">
    <source>
        <dbReference type="ARBA" id="ARBA00072249"/>
    </source>
</evidence>
<dbReference type="PANTHER" id="PTHR10423">
    <property type="entry name" value="INSULIN-LIKE 3"/>
    <property type="match status" value="1"/>
</dbReference>
<keyword evidence="18" id="KW-1185">Reference proteome</keyword>
<keyword evidence="7 15" id="KW-0732">Signal</keyword>
<evidence type="ECO:0000313" key="18">
    <source>
        <dbReference type="Proteomes" id="UP000838412"/>
    </source>
</evidence>
<keyword evidence="8" id="KW-1015">Disulfide bond</keyword>
<dbReference type="GO" id="GO:0001664">
    <property type="term" value="F:G protein-coupled receptor binding"/>
    <property type="evidence" value="ECO:0007669"/>
    <property type="project" value="TreeGrafter"/>
</dbReference>
<comment type="function">
    <text evidence="9">Seems to play a role in testicular function. May be a trophic hormone with a role in testicular descent in fetal life. Is a ligand for LGR8 receptor.</text>
</comment>
<evidence type="ECO:0000256" key="7">
    <source>
        <dbReference type="ARBA" id="ARBA00022729"/>
    </source>
</evidence>
<dbReference type="AlphaFoldDB" id="A0A8K0EE30"/>
<dbReference type="PANTHER" id="PTHR10423:SF3">
    <property type="entry name" value="INSULIN-LIKE 3"/>
    <property type="match status" value="1"/>
</dbReference>
<name>A0A8K0EE30_BRALA</name>
<comment type="subcellular location">
    <subcellularLocation>
        <location evidence="1 14">Secreted</location>
    </subcellularLocation>
</comment>
<gene>
    <name evidence="17" type="primary">Hypp7432</name>
    <name evidence="17" type="ORF">BLAG_LOCUS7555</name>
</gene>
<dbReference type="InterPro" id="IPR022353">
    <property type="entry name" value="Insulin_CS"/>
</dbReference>
<dbReference type="OrthoDB" id="10019596at2759"/>
<evidence type="ECO:0000256" key="8">
    <source>
        <dbReference type="ARBA" id="ARBA00023157"/>
    </source>
</evidence>
<feature type="signal peptide" evidence="15">
    <location>
        <begin position="1"/>
        <end position="25"/>
    </location>
</feature>
<evidence type="ECO:0000256" key="3">
    <source>
        <dbReference type="ARBA" id="ARBA00011207"/>
    </source>
</evidence>
<dbReference type="PROSITE" id="PS00262">
    <property type="entry name" value="INSULIN"/>
    <property type="match status" value="1"/>
</dbReference>
<evidence type="ECO:0000256" key="1">
    <source>
        <dbReference type="ARBA" id="ARBA00004613"/>
    </source>
</evidence>
<dbReference type="EMBL" id="OV696699">
    <property type="protein sequence ID" value="CAH1245121.1"/>
    <property type="molecule type" value="Genomic_DNA"/>
</dbReference>
<comment type="function">
    <text evidence="12">May have a role in gut contractility or in thymic development and regulation. Activates RXFP4 with high potency and appears to be the endogenous ligand for this receptor.</text>
</comment>
<protein>
    <recommendedName>
        <fullName evidence="4">Insulin-like 3</fullName>
    </recommendedName>
    <alternativeName>
        <fullName evidence="13">Insulin-like peptide INSL5</fullName>
    </alternativeName>
    <alternativeName>
        <fullName evidence="11">Leydig insulin-like peptide</fullName>
    </alternativeName>
    <alternativeName>
        <fullName evidence="10">Relaxin-like factor</fullName>
    </alternativeName>
</protein>
<evidence type="ECO:0000256" key="15">
    <source>
        <dbReference type="SAM" id="SignalP"/>
    </source>
</evidence>
<evidence type="ECO:0000256" key="14">
    <source>
        <dbReference type="RuleBase" id="RU000406"/>
    </source>
</evidence>
<feature type="chain" id="PRO_5035426169" description="Insulin-like 3" evidence="15">
    <location>
        <begin position="26"/>
        <end position="129"/>
    </location>
</feature>
<sequence length="129" mass="14412">MPRFTPLCSMVLSVVLIAVLTGTAAQDSSGPMCGRLLVRRFQQLCMDLKRRRSVDDTEQGLVSRLVPHHTPSTNWENVAEPERDLQLMNKRDPDSETPATDIFDVCCERGCSTEELVIYCGIWHTGGGF</sequence>
<evidence type="ECO:0000256" key="12">
    <source>
        <dbReference type="ARBA" id="ARBA00056758"/>
    </source>
</evidence>
<evidence type="ECO:0000259" key="16">
    <source>
        <dbReference type="SMART" id="SM00078"/>
    </source>
</evidence>
<evidence type="ECO:0000256" key="9">
    <source>
        <dbReference type="ARBA" id="ARBA00025288"/>
    </source>
</evidence>
<organism evidence="17 18">
    <name type="scientific">Branchiostoma lanceolatum</name>
    <name type="common">Common lancelet</name>
    <name type="synonym">Amphioxus lanceolatum</name>
    <dbReference type="NCBI Taxonomy" id="7740"/>
    <lineage>
        <taxon>Eukaryota</taxon>
        <taxon>Metazoa</taxon>
        <taxon>Chordata</taxon>
        <taxon>Cephalochordata</taxon>
        <taxon>Leptocardii</taxon>
        <taxon>Amphioxiformes</taxon>
        <taxon>Branchiostomatidae</taxon>
        <taxon>Branchiostoma</taxon>
    </lineage>
</organism>
<dbReference type="InterPro" id="IPR036438">
    <property type="entry name" value="Insulin-like_sf"/>
</dbReference>
<dbReference type="Pfam" id="PF00049">
    <property type="entry name" value="Insulin"/>
    <property type="match status" value="1"/>
</dbReference>
<keyword evidence="5 14" id="KW-0964">Secreted</keyword>
<evidence type="ECO:0000256" key="6">
    <source>
        <dbReference type="ARBA" id="ARBA00022685"/>
    </source>
</evidence>
<proteinExistence type="inferred from homology"/>
<dbReference type="GO" id="GO:0007193">
    <property type="term" value="P:adenylate cyclase-inhibiting G protein-coupled receptor signaling pathway"/>
    <property type="evidence" value="ECO:0007669"/>
    <property type="project" value="TreeGrafter"/>
</dbReference>
<reference evidence="17" key="1">
    <citation type="submission" date="2022-01" db="EMBL/GenBank/DDBJ databases">
        <authorList>
            <person name="Braso-Vives M."/>
        </authorList>
    </citation>
    <scope>NUCLEOTIDE SEQUENCE</scope>
</reference>
<dbReference type="Proteomes" id="UP000838412">
    <property type="component" value="Chromosome 14"/>
</dbReference>
<feature type="domain" description="Insulin-like" evidence="16">
    <location>
        <begin position="30"/>
        <end position="120"/>
    </location>
</feature>
<comment type="subunit">
    <text evidence="3">Heterodimer of a B chain and an A chain linked by two disulfide bonds.</text>
</comment>
<dbReference type="InterPro" id="IPR016179">
    <property type="entry name" value="Insulin-like"/>
</dbReference>
<dbReference type="GO" id="GO:0005615">
    <property type="term" value="C:extracellular space"/>
    <property type="evidence" value="ECO:0007669"/>
    <property type="project" value="TreeGrafter"/>
</dbReference>
<dbReference type="SMART" id="SM00078">
    <property type="entry name" value="IlGF"/>
    <property type="match status" value="1"/>
</dbReference>